<proteinExistence type="predicted"/>
<dbReference type="GO" id="GO:0016491">
    <property type="term" value="F:oxidoreductase activity"/>
    <property type="evidence" value="ECO:0007669"/>
    <property type="project" value="InterPro"/>
</dbReference>
<gene>
    <name evidence="1" type="ORF">BJI69_20995</name>
</gene>
<dbReference type="RefSeq" id="WP_046969584.1">
    <property type="nucleotide sequence ID" value="NZ_CP017480.1"/>
</dbReference>
<dbReference type="PANTHER" id="PTHR13887:SF41">
    <property type="entry name" value="THIOREDOXIN SUPERFAMILY PROTEIN"/>
    <property type="match status" value="1"/>
</dbReference>
<dbReference type="AlphaFoldDB" id="A0A0G9GZX3"/>
<dbReference type="Pfam" id="PF01323">
    <property type="entry name" value="DSBA"/>
    <property type="match status" value="1"/>
</dbReference>
<dbReference type="Proteomes" id="UP000182987">
    <property type="component" value="Chromosome"/>
</dbReference>
<dbReference type="Gene3D" id="3.40.30.10">
    <property type="entry name" value="Glutaredoxin"/>
    <property type="match status" value="1"/>
</dbReference>
<protein>
    <submittedName>
        <fullName evidence="1">Uncharacterized protein</fullName>
    </submittedName>
</protein>
<accession>A0A0G9GZX3</accession>
<name>A0A0G9GZX3_9GAMM</name>
<dbReference type="KEGG" id="lrz:BJI69_20995"/>
<dbReference type="OrthoDB" id="9799122at2"/>
<evidence type="ECO:0000313" key="2">
    <source>
        <dbReference type="Proteomes" id="UP000182987"/>
    </source>
</evidence>
<dbReference type="InterPro" id="IPR036249">
    <property type="entry name" value="Thioredoxin-like_sf"/>
</dbReference>
<keyword evidence="2" id="KW-1185">Reference proteome</keyword>
<evidence type="ECO:0000313" key="1">
    <source>
        <dbReference type="EMBL" id="APG06133.1"/>
    </source>
</evidence>
<dbReference type="STRING" id="1440763.BJI69_20995"/>
<organism evidence="1 2">
    <name type="scientific">Luteibacter rhizovicinus DSM 16549</name>
    <dbReference type="NCBI Taxonomy" id="1440763"/>
    <lineage>
        <taxon>Bacteria</taxon>
        <taxon>Pseudomonadati</taxon>
        <taxon>Pseudomonadota</taxon>
        <taxon>Gammaproteobacteria</taxon>
        <taxon>Lysobacterales</taxon>
        <taxon>Rhodanobacteraceae</taxon>
        <taxon>Luteibacter</taxon>
    </lineage>
</organism>
<dbReference type="EMBL" id="CP017480">
    <property type="protein sequence ID" value="APG06133.1"/>
    <property type="molecule type" value="Genomic_DNA"/>
</dbReference>
<dbReference type="CDD" id="cd03024">
    <property type="entry name" value="DsbA_FrnE"/>
    <property type="match status" value="1"/>
</dbReference>
<dbReference type="PANTHER" id="PTHR13887">
    <property type="entry name" value="GLUTATHIONE S-TRANSFERASE KAPPA"/>
    <property type="match status" value="1"/>
</dbReference>
<dbReference type="InterPro" id="IPR001853">
    <property type="entry name" value="DSBA-like_thioredoxin_dom"/>
</dbReference>
<dbReference type="PATRIC" id="fig|1440763.5.peg.4252"/>
<sequence>MQAQQTTVLKLQVVADVICPWCFIGKRSLDKAIVTLAGQGIDVELEWLPFELNPNLPPDGMDRRTFRSVRFGSWENALAMDARAVAAGRPLGAVFNYDKQTRTSHTLAAHSLLRLAWNEGGSSLQTRLADAMFTAYFTDGLDLSDRRVLETLAQRLGMAPQAVDRSTALHAEVRQREQAVQQAGVTSVPSYFMNDKPFFTGSQDPQGYVRLLTEAAAA</sequence>
<dbReference type="SUPFAM" id="SSF52833">
    <property type="entry name" value="Thioredoxin-like"/>
    <property type="match status" value="1"/>
</dbReference>
<reference evidence="2" key="1">
    <citation type="submission" date="2016-09" db="EMBL/GenBank/DDBJ databases">
        <authorList>
            <person name="Lysoe E."/>
        </authorList>
    </citation>
    <scope>NUCLEOTIDE SEQUENCE [LARGE SCALE GENOMIC DNA]</scope>
    <source>
        <strain evidence="2">LJ96T</strain>
    </source>
</reference>